<comment type="caution">
    <text evidence="5">The sequence shown here is derived from an EMBL/GenBank/DDBJ whole genome shotgun (WGS) entry which is preliminary data.</text>
</comment>
<dbReference type="InterPro" id="IPR055427">
    <property type="entry name" value="TRAPPC13_N"/>
</dbReference>
<proteinExistence type="inferred from homology"/>
<keyword evidence="6" id="KW-1185">Reference proteome</keyword>
<evidence type="ECO:0000256" key="1">
    <source>
        <dbReference type="ARBA" id="ARBA00010785"/>
    </source>
</evidence>
<protein>
    <recommendedName>
        <fullName evidence="7">Trafficking protein particle complex subunit 13</fullName>
    </recommendedName>
</protein>
<evidence type="ECO:0000259" key="4">
    <source>
        <dbReference type="Pfam" id="PF23647"/>
    </source>
</evidence>
<dbReference type="EMBL" id="JBJQND010000008">
    <property type="protein sequence ID" value="KAL3870062.1"/>
    <property type="molecule type" value="Genomic_DNA"/>
</dbReference>
<dbReference type="Pfam" id="PF06159">
    <property type="entry name" value="TRAPPC13_N"/>
    <property type="match status" value="1"/>
</dbReference>
<comment type="similarity">
    <text evidence="1">Belongs to the TRAPPC13 family.</text>
</comment>
<reference evidence="5 6" key="1">
    <citation type="submission" date="2024-11" db="EMBL/GenBank/DDBJ databases">
        <title>Chromosome-level genome assembly of the freshwater bivalve Anodonta woodiana.</title>
        <authorList>
            <person name="Chen X."/>
        </authorList>
    </citation>
    <scope>NUCLEOTIDE SEQUENCE [LARGE SCALE GENOMIC DNA]</scope>
    <source>
        <strain evidence="5">MN2024</strain>
        <tissue evidence="5">Gills</tissue>
    </source>
</reference>
<dbReference type="PANTHER" id="PTHR13134">
    <property type="entry name" value="TRAFFICKING PROTEIN PARTICLE COMPLEX SUBUNIT 13"/>
    <property type="match status" value="1"/>
</dbReference>
<evidence type="ECO:0000259" key="2">
    <source>
        <dbReference type="Pfam" id="PF06159"/>
    </source>
</evidence>
<dbReference type="Pfam" id="PF23643">
    <property type="entry name" value="TRAPPC13_C"/>
    <property type="match status" value="1"/>
</dbReference>
<evidence type="ECO:0000313" key="5">
    <source>
        <dbReference type="EMBL" id="KAL3870062.1"/>
    </source>
</evidence>
<accession>A0ABD3W843</accession>
<feature type="domain" description="Trafficking protein particle complex subunit 13 C-terminal" evidence="3">
    <location>
        <begin position="293"/>
        <end position="386"/>
    </location>
</feature>
<sequence>MRLTKPTLMPYHPLISNPRDITHTLAELTAQSDVARTKNLDYFGVSNLLTLPQNFGNIFLGETFSSYISVHNDSQQKCTEIVLKIDLQTSSQRLMLSGVNLNPATELNPNQSIDDVIHHEVKELGTHILVCAVSYTAQQGEKMAFRKFFKFQVLKPLDVKTKFYNAESDDVYLEAQIQNITQGPIYMDHVSLEASPQYQARELNTSQGKQGSDVVFGKVDYLNPNDIRQYLYCLCPQPELYNESHILKGVTNIGKLDIVWKTNMGEKGRLQTSQLQRVAPGYGDIRVTVEEVPDTVPMETTFRVVCRITNCCERSMDLTLVLQNNNSSGLLWCGLSGKKLGNLPKNDHIDLSLTMITTAPGLQTISGLRLMDNFLKRTYEHDELAQYYCHLIFETLISVIKFHGPCIQPWISWTIYVIH</sequence>
<dbReference type="InterPro" id="IPR055428">
    <property type="entry name" value="TRAPPC13_C"/>
</dbReference>
<evidence type="ECO:0008006" key="7">
    <source>
        <dbReference type="Google" id="ProtNLM"/>
    </source>
</evidence>
<organism evidence="5 6">
    <name type="scientific">Sinanodonta woodiana</name>
    <name type="common">Chinese pond mussel</name>
    <name type="synonym">Anodonta woodiana</name>
    <dbReference type="NCBI Taxonomy" id="1069815"/>
    <lineage>
        <taxon>Eukaryota</taxon>
        <taxon>Metazoa</taxon>
        <taxon>Spiralia</taxon>
        <taxon>Lophotrochozoa</taxon>
        <taxon>Mollusca</taxon>
        <taxon>Bivalvia</taxon>
        <taxon>Autobranchia</taxon>
        <taxon>Heteroconchia</taxon>
        <taxon>Palaeoheterodonta</taxon>
        <taxon>Unionida</taxon>
        <taxon>Unionoidea</taxon>
        <taxon>Unionidae</taxon>
        <taxon>Unioninae</taxon>
        <taxon>Sinanodonta</taxon>
    </lineage>
</organism>
<dbReference type="InterPro" id="IPR010378">
    <property type="entry name" value="TRAPPC13"/>
</dbReference>
<evidence type="ECO:0000313" key="6">
    <source>
        <dbReference type="Proteomes" id="UP001634394"/>
    </source>
</evidence>
<dbReference type="InterPro" id="IPR055429">
    <property type="entry name" value="TRAPPC13_M"/>
</dbReference>
<evidence type="ECO:0000259" key="3">
    <source>
        <dbReference type="Pfam" id="PF23643"/>
    </source>
</evidence>
<dbReference type="Pfam" id="PF23647">
    <property type="entry name" value="TRAPPC13_M"/>
    <property type="match status" value="1"/>
</dbReference>
<dbReference type="AlphaFoldDB" id="A0ABD3W843"/>
<feature type="domain" description="Trafficking protein particle complex subunit 13 middle" evidence="4">
    <location>
        <begin position="157"/>
        <end position="280"/>
    </location>
</feature>
<dbReference type="Proteomes" id="UP001634394">
    <property type="component" value="Unassembled WGS sequence"/>
</dbReference>
<name>A0ABD3W843_SINWO</name>
<dbReference type="PANTHER" id="PTHR13134:SF3">
    <property type="entry name" value="TRAFFICKING PROTEIN PARTICLE COMPLEX SUBUNIT 13"/>
    <property type="match status" value="1"/>
</dbReference>
<feature type="domain" description="Trafficking protein particle complex subunit 13 N-terminal" evidence="2">
    <location>
        <begin position="1"/>
        <end position="153"/>
    </location>
</feature>
<gene>
    <name evidence="5" type="ORF">ACJMK2_042678</name>
</gene>